<evidence type="ECO:0000256" key="2">
    <source>
        <dbReference type="ARBA" id="ARBA00022705"/>
    </source>
</evidence>
<evidence type="ECO:0000256" key="5">
    <source>
        <dbReference type="ARBA" id="ARBA00022801"/>
    </source>
</evidence>
<evidence type="ECO:0000256" key="7">
    <source>
        <dbReference type="ARBA" id="ARBA00022833"/>
    </source>
</evidence>
<keyword evidence="4" id="KW-0547">Nucleotide-binding</keyword>
<dbReference type="GO" id="GO:0006269">
    <property type="term" value="P:DNA replication, synthesis of primer"/>
    <property type="evidence" value="ECO:0007669"/>
    <property type="project" value="UniProtKB-KW"/>
</dbReference>
<evidence type="ECO:0000313" key="13">
    <source>
        <dbReference type="EMBL" id="KAK3604809.1"/>
    </source>
</evidence>
<dbReference type="PROSITE" id="PS51194">
    <property type="entry name" value="HELICASE_CTER"/>
    <property type="match status" value="1"/>
</dbReference>
<evidence type="ECO:0000256" key="4">
    <source>
        <dbReference type="ARBA" id="ARBA00022741"/>
    </source>
</evidence>
<evidence type="ECO:0000313" key="14">
    <source>
        <dbReference type="Proteomes" id="UP001195483"/>
    </source>
</evidence>
<feature type="domain" description="Helicase ATP-binding" evidence="11">
    <location>
        <begin position="309"/>
        <end position="414"/>
    </location>
</feature>
<dbReference type="InterPro" id="IPR001650">
    <property type="entry name" value="Helicase_C-like"/>
</dbReference>
<dbReference type="PANTHER" id="PTHR30580:SF0">
    <property type="entry name" value="PRIMOSOMAL PROTEIN N"/>
    <property type="match status" value="1"/>
</dbReference>
<keyword evidence="9" id="KW-0238">DNA-binding</keyword>
<evidence type="ECO:0000256" key="1">
    <source>
        <dbReference type="ARBA" id="ARBA00022515"/>
    </source>
</evidence>
<dbReference type="GO" id="GO:0006270">
    <property type="term" value="P:DNA replication initiation"/>
    <property type="evidence" value="ECO:0007669"/>
    <property type="project" value="TreeGrafter"/>
</dbReference>
<evidence type="ECO:0000256" key="6">
    <source>
        <dbReference type="ARBA" id="ARBA00022806"/>
    </source>
</evidence>
<keyword evidence="5" id="KW-0378">Hydrolase</keyword>
<dbReference type="InterPro" id="IPR042115">
    <property type="entry name" value="PriA_3primeBD_sf"/>
</dbReference>
<evidence type="ECO:0000256" key="8">
    <source>
        <dbReference type="ARBA" id="ARBA00022840"/>
    </source>
</evidence>
<dbReference type="GO" id="GO:0005524">
    <property type="term" value="F:ATP binding"/>
    <property type="evidence" value="ECO:0007669"/>
    <property type="project" value="UniProtKB-KW"/>
</dbReference>
<dbReference type="GO" id="GO:0006310">
    <property type="term" value="P:DNA recombination"/>
    <property type="evidence" value="ECO:0007669"/>
    <property type="project" value="InterPro"/>
</dbReference>
<reference evidence="13" key="2">
    <citation type="journal article" date="2021" name="Genome Biol. Evol.">
        <title>Developing a high-quality reference genome for a parasitic bivalve with doubly uniparental inheritance (Bivalvia: Unionida).</title>
        <authorList>
            <person name="Smith C.H."/>
        </authorList>
    </citation>
    <scope>NUCLEOTIDE SEQUENCE</scope>
    <source>
        <strain evidence="13">CHS0354</strain>
        <tissue evidence="13">Mantle</tissue>
    </source>
</reference>
<dbReference type="GO" id="GO:0003677">
    <property type="term" value="F:DNA binding"/>
    <property type="evidence" value="ECO:0007669"/>
    <property type="project" value="UniProtKB-KW"/>
</dbReference>
<feature type="domain" description="Helicase C-terminal" evidence="12">
    <location>
        <begin position="509"/>
        <end position="663"/>
    </location>
</feature>
<keyword evidence="7" id="KW-0862">Zinc</keyword>
<dbReference type="SMART" id="SM00490">
    <property type="entry name" value="HELICc"/>
    <property type="match status" value="1"/>
</dbReference>
<reference evidence="13" key="3">
    <citation type="submission" date="2023-05" db="EMBL/GenBank/DDBJ databases">
        <authorList>
            <person name="Smith C.H."/>
        </authorList>
    </citation>
    <scope>NUCLEOTIDE SEQUENCE</scope>
    <source>
        <strain evidence="13">CHS0354</strain>
        <tissue evidence="13">Mantle</tissue>
    </source>
</reference>
<gene>
    <name evidence="13" type="ORF">CHS0354_000471</name>
</gene>
<dbReference type="SUPFAM" id="SSF52540">
    <property type="entry name" value="P-loop containing nucleoside triphosphate hydrolases"/>
    <property type="match status" value="1"/>
</dbReference>
<keyword evidence="6" id="KW-0347">Helicase</keyword>
<evidence type="ECO:0000259" key="12">
    <source>
        <dbReference type="PROSITE" id="PS51194"/>
    </source>
</evidence>
<dbReference type="Pfam" id="PF18074">
    <property type="entry name" value="PriA_C"/>
    <property type="match status" value="1"/>
</dbReference>
<reference evidence="13" key="1">
    <citation type="journal article" date="2021" name="Genome Biol. Evol.">
        <title>A High-Quality Reference Genome for a Parasitic Bivalve with Doubly Uniparental Inheritance (Bivalvia: Unionida).</title>
        <authorList>
            <person name="Smith C.H."/>
        </authorList>
    </citation>
    <scope>NUCLEOTIDE SEQUENCE</scope>
    <source>
        <strain evidence="13">CHS0354</strain>
    </source>
</reference>
<keyword evidence="3" id="KW-0479">Metal-binding</keyword>
<dbReference type="InterPro" id="IPR005259">
    <property type="entry name" value="PriA"/>
</dbReference>
<sequence>MTASVFLVGKPSDFALTCRIPDALASSVFIGSTVLVNTGTKHIIGYVVDIHSATPTSSYIITECYDLEITGFSPVLIKFLLWMADYYISYPVTILQAALPRKAKIAPKEIVKLNPFVLRNADEASPTKSKLRQTIIHELTKHKSLSISYLERITKSSSVRESLRDLEKIGWISIERHISTPTQRPDYLYTVLIPKHNLLDTVKKIKSKKQKELLEEIINRDKYIFRASEVPFQKSVLGELVKKKILHCEASHVTSIQSHLSISIDVPYLSLSQDQLSAVSIIFDTMEKGQFHTFLLHGVTGSGKTNVYIELVKKAIQRDNERFANWLAIKSGSAKIALGARSTLFAPLPNLGIIIVDEEHDQSYKQDSQFIYHARDCAIMRAKMENAVCVLGSATPSFESYYQAKNKKYTLISLPKRIHQPEAPQIKIISLAEDELISPLFSKTLYNQISKRLELNEQVILLQNRRGYARYIQCERCGAIPFCTNCSVALTLHVQSNLLKCHYCKYSQPWKQYCHICSNEKLKFGTAGTEQFDLLLQRLFPNVSVVRMDGDSTSRRGAHAYLLNLFKEKKAAILLGTQMIAKGLDFPDVTLVAAIQADLGLAFPDFRATERIFDLLFQMAGRTGRSSKKGEVFLQTYNLRHPVFYFLTKQDYEAFFEYEMAFRKKLNFPPYSRLLKIEFSSMNENNCIIAVNEAHHFLTTFLKNNPDFEISECNAAVIVLLKNQFRYNIYIKQLNNKTFTKSMWRLMEKTLRPTWQKLKVAASIDIDTQSI</sequence>
<dbReference type="GO" id="GO:0006302">
    <property type="term" value="P:double-strand break repair"/>
    <property type="evidence" value="ECO:0007669"/>
    <property type="project" value="InterPro"/>
</dbReference>
<comment type="caution">
    <text evidence="13">The sequence shown here is derived from an EMBL/GenBank/DDBJ whole genome shotgun (WGS) entry which is preliminary data.</text>
</comment>
<dbReference type="GO" id="GO:0046872">
    <property type="term" value="F:metal ion binding"/>
    <property type="evidence" value="ECO:0007669"/>
    <property type="project" value="UniProtKB-KW"/>
</dbReference>
<dbReference type="Gene3D" id="3.40.1440.60">
    <property type="entry name" value="PriA, 3(prime) DNA-binding domain"/>
    <property type="match status" value="1"/>
</dbReference>
<dbReference type="InterPro" id="IPR040498">
    <property type="entry name" value="PriA_CRR"/>
</dbReference>
<keyword evidence="8" id="KW-0067">ATP-binding</keyword>
<dbReference type="InterPro" id="IPR014001">
    <property type="entry name" value="Helicase_ATP-bd"/>
</dbReference>
<name>A0AAE0T6S3_9BIVA</name>
<dbReference type="GO" id="GO:0016787">
    <property type="term" value="F:hydrolase activity"/>
    <property type="evidence" value="ECO:0007669"/>
    <property type="project" value="UniProtKB-KW"/>
</dbReference>
<dbReference type="Proteomes" id="UP001195483">
    <property type="component" value="Unassembled WGS sequence"/>
</dbReference>
<dbReference type="AlphaFoldDB" id="A0AAE0T6S3"/>
<evidence type="ECO:0000256" key="10">
    <source>
        <dbReference type="ARBA" id="ARBA00023235"/>
    </source>
</evidence>
<keyword evidence="2" id="KW-0235">DNA replication</keyword>
<dbReference type="InterPro" id="IPR041222">
    <property type="entry name" value="PriA_3primeBD"/>
</dbReference>
<accession>A0AAE0T6S3</accession>
<dbReference type="GO" id="GO:0043138">
    <property type="term" value="F:3'-5' DNA helicase activity"/>
    <property type="evidence" value="ECO:0007669"/>
    <property type="project" value="TreeGrafter"/>
</dbReference>
<dbReference type="InterPro" id="IPR041236">
    <property type="entry name" value="PriA_C"/>
</dbReference>
<organism evidence="13 14">
    <name type="scientific">Potamilus streckersoni</name>
    <dbReference type="NCBI Taxonomy" id="2493646"/>
    <lineage>
        <taxon>Eukaryota</taxon>
        <taxon>Metazoa</taxon>
        <taxon>Spiralia</taxon>
        <taxon>Lophotrochozoa</taxon>
        <taxon>Mollusca</taxon>
        <taxon>Bivalvia</taxon>
        <taxon>Autobranchia</taxon>
        <taxon>Heteroconchia</taxon>
        <taxon>Palaeoheterodonta</taxon>
        <taxon>Unionida</taxon>
        <taxon>Unionoidea</taxon>
        <taxon>Unionidae</taxon>
        <taxon>Ambleminae</taxon>
        <taxon>Lampsilini</taxon>
        <taxon>Potamilus</taxon>
    </lineage>
</organism>
<evidence type="ECO:0008006" key="15">
    <source>
        <dbReference type="Google" id="ProtNLM"/>
    </source>
</evidence>
<evidence type="ECO:0000259" key="11">
    <source>
        <dbReference type="PROSITE" id="PS51192"/>
    </source>
</evidence>
<keyword evidence="10" id="KW-0413">Isomerase</keyword>
<dbReference type="PROSITE" id="PS51192">
    <property type="entry name" value="HELICASE_ATP_BIND_1"/>
    <property type="match status" value="1"/>
</dbReference>
<evidence type="ECO:0000256" key="3">
    <source>
        <dbReference type="ARBA" id="ARBA00022723"/>
    </source>
</evidence>
<dbReference type="NCBIfam" id="TIGR00595">
    <property type="entry name" value="priA"/>
    <property type="match status" value="1"/>
</dbReference>
<evidence type="ECO:0000256" key="9">
    <source>
        <dbReference type="ARBA" id="ARBA00023125"/>
    </source>
</evidence>
<dbReference type="Gene3D" id="3.40.50.300">
    <property type="entry name" value="P-loop containing nucleotide triphosphate hydrolases"/>
    <property type="match status" value="3"/>
</dbReference>
<keyword evidence="14" id="KW-1185">Reference proteome</keyword>
<dbReference type="EMBL" id="JAEAOA010000085">
    <property type="protein sequence ID" value="KAK3604809.1"/>
    <property type="molecule type" value="Genomic_DNA"/>
</dbReference>
<proteinExistence type="inferred from homology"/>
<dbReference type="CDD" id="cd18804">
    <property type="entry name" value="SF2_C_priA"/>
    <property type="match status" value="1"/>
</dbReference>
<keyword evidence="1" id="KW-0639">Primosome</keyword>
<dbReference type="InterPro" id="IPR027417">
    <property type="entry name" value="P-loop_NTPase"/>
</dbReference>
<dbReference type="Pfam" id="PF17764">
    <property type="entry name" value="PriA_3primeBD"/>
    <property type="match status" value="1"/>
</dbReference>
<dbReference type="HAMAP" id="MF_00983">
    <property type="entry name" value="PriA"/>
    <property type="match status" value="1"/>
</dbReference>
<dbReference type="Pfam" id="PF00271">
    <property type="entry name" value="Helicase_C"/>
    <property type="match status" value="1"/>
</dbReference>
<dbReference type="PANTHER" id="PTHR30580">
    <property type="entry name" value="PRIMOSOMAL PROTEIN N"/>
    <property type="match status" value="1"/>
</dbReference>
<protein>
    <recommendedName>
        <fullName evidence="15">ATP-dependent helicase PriA</fullName>
    </recommendedName>
</protein>
<dbReference type="Pfam" id="PF18319">
    <property type="entry name" value="Zn_ribbon_PriA"/>
    <property type="match status" value="1"/>
</dbReference>